<evidence type="ECO:0000313" key="2">
    <source>
        <dbReference type="Proteomes" id="UP000518681"/>
    </source>
</evidence>
<name>A0AAW3UW76_9BURK</name>
<organism evidence="1 2">
    <name type="scientific">Paraburkholderia fungorum</name>
    <dbReference type="NCBI Taxonomy" id="134537"/>
    <lineage>
        <taxon>Bacteria</taxon>
        <taxon>Pseudomonadati</taxon>
        <taxon>Pseudomonadota</taxon>
        <taxon>Betaproteobacteria</taxon>
        <taxon>Burkholderiales</taxon>
        <taxon>Burkholderiaceae</taxon>
        <taxon>Paraburkholderia</taxon>
    </lineage>
</organism>
<dbReference type="Proteomes" id="UP000518681">
    <property type="component" value="Unassembled WGS sequence"/>
</dbReference>
<gene>
    <name evidence="1" type="ORF">GGD69_002069</name>
</gene>
<reference evidence="1 2" key="1">
    <citation type="submission" date="2020-08" db="EMBL/GenBank/DDBJ databases">
        <title>Genomic Encyclopedia of Type Strains, Phase IV (KMG-V): Genome sequencing to study the core and pangenomes of soil and plant-associated prokaryotes.</title>
        <authorList>
            <person name="Whitman W."/>
        </authorList>
    </citation>
    <scope>NUCLEOTIDE SEQUENCE [LARGE SCALE GENOMIC DNA]</scope>
    <source>
        <strain evidence="1 2">SEMIA 4013</strain>
    </source>
</reference>
<evidence type="ECO:0000313" key="1">
    <source>
        <dbReference type="EMBL" id="MBB6201220.1"/>
    </source>
</evidence>
<protein>
    <submittedName>
        <fullName evidence="1">Uncharacterized protein</fullName>
    </submittedName>
</protein>
<dbReference type="EMBL" id="JACIIK010000003">
    <property type="protein sequence ID" value="MBB6201220.1"/>
    <property type="molecule type" value="Genomic_DNA"/>
</dbReference>
<accession>A0AAW3UW76</accession>
<comment type="caution">
    <text evidence="1">The sequence shown here is derived from an EMBL/GenBank/DDBJ whole genome shotgun (WGS) entry which is preliminary data.</text>
</comment>
<proteinExistence type="predicted"/>
<dbReference type="RefSeq" id="WP_183804452.1">
    <property type="nucleotide sequence ID" value="NZ_JACIII010000030.1"/>
</dbReference>
<dbReference type="AlphaFoldDB" id="A0AAW3UW76"/>
<sequence>MIRVHDRLTTNLPPTDLVLRLPLPADTDPAIVSSLKRCLEELVAAVLTKTPFEEVVFRRADDLAAAITGLSTPAAALIGERMRRQETMRAVFERGDWLTAEQIYALQVTPAPNKVQPASDWKRGGRIFSVYIGGKEYFAGYQFDAMCQPLPVIKEILDALGPVADSWKIAAWFHFPNGWITGTGEHKGEPVSPMDALDWCEAVVDAAKHVRGTYIA</sequence>